<evidence type="ECO:0000313" key="7">
    <source>
        <dbReference type="Proteomes" id="UP001602013"/>
    </source>
</evidence>
<comment type="caution">
    <text evidence="6">The sequence shown here is derived from an EMBL/GenBank/DDBJ whole genome shotgun (WGS) entry which is preliminary data.</text>
</comment>
<keyword evidence="6" id="KW-0808">Transferase</keyword>
<evidence type="ECO:0000256" key="3">
    <source>
        <dbReference type="ARBA" id="ARBA00022989"/>
    </source>
</evidence>
<feature type="transmembrane region" description="Helical" evidence="5">
    <location>
        <begin position="130"/>
        <end position="149"/>
    </location>
</feature>
<evidence type="ECO:0000313" key="6">
    <source>
        <dbReference type="EMBL" id="MFF3664444.1"/>
    </source>
</evidence>
<dbReference type="InterPro" id="IPR044878">
    <property type="entry name" value="UbiA_sf"/>
</dbReference>
<feature type="transmembrane region" description="Helical" evidence="5">
    <location>
        <begin position="100"/>
        <end position="124"/>
    </location>
</feature>
<evidence type="ECO:0000256" key="4">
    <source>
        <dbReference type="ARBA" id="ARBA00023136"/>
    </source>
</evidence>
<accession>A0ABW6SHI5</accession>
<keyword evidence="2 5" id="KW-0812">Transmembrane</keyword>
<feature type="transmembrane region" description="Helical" evidence="5">
    <location>
        <begin position="268"/>
        <end position="288"/>
    </location>
</feature>
<evidence type="ECO:0000256" key="5">
    <source>
        <dbReference type="SAM" id="Phobius"/>
    </source>
</evidence>
<feature type="transmembrane region" description="Helical" evidence="5">
    <location>
        <begin position="240"/>
        <end position="261"/>
    </location>
</feature>
<evidence type="ECO:0000256" key="2">
    <source>
        <dbReference type="ARBA" id="ARBA00022692"/>
    </source>
</evidence>
<keyword evidence="6" id="KW-0328">Glycosyltransferase</keyword>
<dbReference type="Gene3D" id="1.10.357.140">
    <property type="entry name" value="UbiA prenyltransferase"/>
    <property type="match status" value="1"/>
</dbReference>
<dbReference type="InterPro" id="IPR000537">
    <property type="entry name" value="UbiA_prenyltransferase"/>
</dbReference>
<reference evidence="6 7" key="1">
    <citation type="submission" date="2024-10" db="EMBL/GenBank/DDBJ databases">
        <title>The Natural Products Discovery Center: Release of the First 8490 Sequenced Strains for Exploring Actinobacteria Biosynthetic Diversity.</title>
        <authorList>
            <person name="Kalkreuter E."/>
            <person name="Kautsar S.A."/>
            <person name="Yang D."/>
            <person name="Bader C.D."/>
            <person name="Teijaro C.N."/>
            <person name="Fluegel L."/>
            <person name="Davis C.M."/>
            <person name="Simpson J.R."/>
            <person name="Lauterbach L."/>
            <person name="Steele A.D."/>
            <person name="Gui C."/>
            <person name="Meng S."/>
            <person name="Li G."/>
            <person name="Viehrig K."/>
            <person name="Ye F."/>
            <person name="Su P."/>
            <person name="Kiefer A.F."/>
            <person name="Nichols A."/>
            <person name="Cepeda A.J."/>
            <person name="Yan W."/>
            <person name="Fan B."/>
            <person name="Jiang Y."/>
            <person name="Adhikari A."/>
            <person name="Zheng C.-J."/>
            <person name="Schuster L."/>
            <person name="Cowan T.M."/>
            <person name="Smanski M.J."/>
            <person name="Chevrette M.G."/>
            <person name="De Carvalho L.P.S."/>
            <person name="Shen B."/>
        </authorList>
    </citation>
    <scope>NUCLEOTIDE SEQUENCE [LARGE SCALE GENOMIC DNA]</scope>
    <source>
        <strain evidence="6 7">NPDC002173</strain>
    </source>
</reference>
<keyword evidence="4 5" id="KW-0472">Membrane</keyword>
<dbReference type="EC" id="2.4.2.45" evidence="6"/>
<dbReference type="NCBIfam" id="NF008978">
    <property type="entry name" value="PRK12324.1-4"/>
    <property type="match status" value="1"/>
</dbReference>
<proteinExistence type="predicted"/>
<gene>
    <name evidence="6" type="ORF">ACFYXI_02535</name>
</gene>
<keyword evidence="3 5" id="KW-1133">Transmembrane helix</keyword>
<evidence type="ECO:0000256" key="1">
    <source>
        <dbReference type="ARBA" id="ARBA00004141"/>
    </source>
</evidence>
<name>A0ABW6SHI5_9ACTN</name>
<dbReference type="Proteomes" id="UP001602013">
    <property type="component" value="Unassembled WGS sequence"/>
</dbReference>
<feature type="transmembrane region" description="Helical" evidence="5">
    <location>
        <begin position="308"/>
        <end position="325"/>
    </location>
</feature>
<comment type="subcellular location">
    <subcellularLocation>
        <location evidence="1">Membrane</location>
        <topology evidence="1">Multi-pass membrane protein</topology>
    </subcellularLocation>
</comment>
<feature type="transmembrane region" description="Helical" evidence="5">
    <location>
        <begin position="38"/>
        <end position="56"/>
    </location>
</feature>
<keyword evidence="7" id="KW-1185">Reference proteome</keyword>
<dbReference type="Pfam" id="PF01040">
    <property type="entry name" value="UbiA"/>
    <property type="match status" value="1"/>
</dbReference>
<feature type="transmembrane region" description="Helical" evidence="5">
    <location>
        <begin position="62"/>
        <end position="80"/>
    </location>
</feature>
<dbReference type="EMBL" id="JBIASD010000001">
    <property type="protein sequence ID" value="MFF3664444.1"/>
    <property type="molecule type" value="Genomic_DNA"/>
</dbReference>
<dbReference type="CDD" id="cd13963">
    <property type="entry name" value="PT_UbiA_2"/>
    <property type="match status" value="1"/>
</dbReference>
<dbReference type="GO" id="GO:0016757">
    <property type="term" value="F:glycosyltransferase activity"/>
    <property type="evidence" value="ECO:0007669"/>
    <property type="project" value="UniProtKB-KW"/>
</dbReference>
<feature type="transmembrane region" description="Helical" evidence="5">
    <location>
        <begin position="170"/>
        <end position="197"/>
    </location>
</feature>
<protein>
    <submittedName>
        <fullName evidence="6">Decaprenyl-phosphate phosphoribosyltransferase</fullName>
        <ecNumber evidence="6">2.4.2.45</ecNumber>
    </submittedName>
</protein>
<dbReference type="RefSeq" id="WP_387408543.1">
    <property type="nucleotide sequence ID" value="NZ_JBIASD010000001.1"/>
</dbReference>
<organism evidence="6 7">
    <name type="scientific">Microtetraspora malaysiensis</name>
    <dbReference type="NCBI Taxonomy" id="161358"/>
    <lineage>
        <taxon>Bacteria</taxon>
        <taxon>Bacillati</taxon>
        <taxon>Actinomycetota</taxon>
        <taxon>Actinomycetes</taxon>
        <taxon>Streptosporangiales</taxon>
        <taxon>Streptosporangiaceae</taxon>
        <taxon>Microtetraspora</taxon>
    </lineage>
</organism>
<sequence>MGRGGAPVRPPVASPPAGFRARRSLAVGLVRACRPRQWLKNVLTFAAPAAAGVLTTGPGARGSLIAFAAFCLAASATYLFNDAADVEADRNHPRKRFRPIAAGIVPVPVAQAAGAVLLVAGLAVGLAGGWRLGAVVAGYLVLTFSYTLWLKHQPVVDLVAVAGCHVIRAYAGAVAVAVPVTSWFLVVITLGSLLLVAGKREAELRAQERKGVKVTPPAKSRNAGKARETRSTLSVYTTSYLSGVRSMTSGAMIVTYCLWALQEHQGAALGLHALSIVPFVLVVLRHALLVDRGIGEEPEELALKDRPLQVFLGLLLLLLAIGIYLT</sequence>